<evidence type="ECO:0000313" key="10">
    <source>
        <dbReference type="EMBL" id="MFD2740044.1"/>
    </source>
</evidence>
<gene>
    <name evidence="10" type="ORF">ACFSUD_10720</name>
</gene>
<accession>A0ABW5U2I0</accession>
<dbReference type="PANTHER" id="PTHR43579:SF1">
    <property type="entry name" value="NEUTRAL METALLOPROTEINASE"/>
    <property type="match status" value="1"/>
</dbReference>
<keyword evidence="4 7" id="KW-0378">Hydrolase</keyword>
<evidence type="ECO:0000256" key="1">
    <source>
        <dbReference type="ARBA" id="ARBA00009388"/>
    </source>
</evidence>
<evidence type="ECO:0000256" key="3">
    <source>
        <dbReference type="ARBA" id="ARBA00022723"/>
    </source>
</evidence>
<dbReference type="Pfam" id="PF02868">
    <property type="entry name" value="Peptidase_M4_C"/>
    <property type="match status" value="1"/>
</dbReference>
<evidence type="ECO:0000256" key="4">
    <source>
        <dbReference type="ARBA" id="ARBA00022801"/>
    </source>
</evidence>
<dbReference type="InterPro" id="IPR027268">
    <property type="entry name" value="Peptidase_M4/M1_CTD_sf"/>
</dbReference>
<keyword evidence="7" id="KW-0964">Secreted</keyword>
<reference evidence="11" key="1">
    <citation type="journal article" date="2019" name="Int. J. Syst. Evol. Microbiol.">
        <title>The Global Catalogue of Microorganisms (GCM) 10K type strain sequencing project: providing services to taxonomists for standard genome sequencing and annotation.</title>
        <authorList>
            <consortium name="The Broad Institute Genomics Platform"/>
            <consortium name="The Broad Institute Genome Sequencing Center for Infectious Disease"/>
            <person name="Wu L."/>
            <person name="Ma J."/>
        </authorList>
    </citation>
    <scope>NUCLEOTIDE SEQUENCE [LARGE SCALE GENOMIC DNA]</scope>
    <source>
        <strain evidence="11">TISTR 2562</strain>
    </source>
</reference>
<keyword evidence="5 7" id="KW-0862">Zinc</keyword>
<comment type="caution">
    <text evidence="10">The sequence shown here is derived from an EMBL/GenBank/DDBJ whole genome shotgun (WGS) entry which is preliminary data.</text>
</comment>
<comment type="similarity">
    <text evidence="1 7">Belongs to the peptidase M4 family.</text>
</comment>
<comment type="subcellular location">
    <subcellularLocation>
        <location evidence="7">Secreted</location>
    </subcellularLocation>
</comment>
<keyword evidence="2 7" id="KW-0645">Protease</keyword>
<dbReference type="EC" id="3.4.24.-" evidence="7"/>
<evidence type="ECO:0000313" key="11">
    <source>
        <dbReference type="Proteomes" id="UP001597474"/>
    </source>
</evidence>
<dbReference type="Pfam" id="PF01447">
    <property type="entry name" value="Peptidase_M4"/>
    <property type="match status" value="1"/>
</dbReference>
<protein>
    <recommendedName>
        <fullName evidence="7">Neutral metalloproteinase</fullName>
        <ecNumber evidence="7">3.4.24.-</ecNumber>
    </recommendedName>
</protein>
<dbReference type="Gene3D" id="3.10.170.10">
    <property type="match status" value="1"/>
</dbReference>
<dbReference type="GO" id="GO:0016787">
    <property type="term" value="F:hydrolase activity"/>
    <property type="evidence" value="ECO:0007669"/>
    <property type="project" value="UniProtKB-KW"/>
</dbReference>
<evidence type="ECO:0000256" key="2">
    <source>
        <dbReference type="ARBA" id="ARBA00022670"/>
    </source>
</evidence>
<evidence type="ECO:0000259" key="8">
    <source>
        <dbReference type="Pfam" id="PF01447"/>
    </source>
</evidence>
<dbReference type="RefSeq" id="WP_386374228.1">
    <property type="nucleotide sequence ID" value="NZ_JBHUMP010000008.1"/>
</dbReference>
<dbReference type="Gene3D" id="1.10.390.10">
    <property type="entry name" value="Neutral Protease Domain 2"/>
    <property type="match status" value="1"/>
</dbReference>
<comment type="cofactor">
    <cofactor evidence="7">
        <name>Zn(2+)</name>
        <dbReference type="ChEBI" id="CHEBI:29105"/>
    </cofactor>
</comment>
<evidence type="ECO:0000256" key="6">
    <source>
        <dbReference type="ARBA" id="ARBA00023049"/>
    </source>
</evidence>
<dbReference type="InterPro" id="IPR001570">
    <property type="entry name" value="Peptidase_M4_C_domain"/>
</dbReference>
<keyword evidence="3" id="KW-0479">Metal-binding</keyword>
<proteinExistence type="inferred from homology"/>
<sequence length="368" mass="40533">MCQCHASPGPRQPINCIVPPYMLEVLAMRGDAKTAKAARAQLELNEKARRERQDRQSLRMTPQSTLPTFDFVTPALSQATMQRNLDRAVHDGEQKAALPGKLVRKEGDPPTGDVDVDRVYDGAGHVYDLYFTHFQRDSLDGLGMKLVQTVHHRKNYSNAFWNGEQMAYGDGDGEIFSTFTELSVIGHELSHGVVQFSGGLVYQGQSGALNESFADVFGIMAKQHALGESVDDSDWLVGKGILGPEINGVALRSMRAPGTAYADAVLGQDPQPYHMDFYMDTTSDNGGVHINSGIPNHAFYLYCQYLGGNAWAKPGQIWYHALQRLNNPLASFHDWAGQTVSSAMELHGIGSLEVNLLRRAWKLVGIQV</sequence>
<comment type="function">
    <text evidence="7">Extracellular zinc metalloprotease.</text>
</comment>
<dbReference type="EMBL" id="JBHUMP010000008">
    <property type="protein sequence ID" value="MFD2740044.1"/>
    <property type="molecule type" value="Genomic_DNA"/>
</dbReference>
<dbReference type="PRINTS" id="PR00730">
    <property type="entry name" value="THERMOLYSIN"/>
</dbReference>
<keyword evidence="6 7" id="KW-0482">Metalloprotease</keyword>
<evidence type="ECO:0000256" key="7">
    <source>
        <dbReference type="RuleBase" id="RU366073"/>
    </source>
</evidence>
<evidence type="ECO:0000259" key="9">
    <source>
        <dbReference type="Pfam" id="PF02868"/>
    </source>
</evidence>
<organism evidence="10 11">
    <name type="scientific">Sulfitobacter aestuarii</name>
    <dbReference type="NCBI Taxonomy" id="2161676"/>
    <lineage>
        <taxon>Bacteria</taxon>
        <taxon>Pseudomonadati</taxon>
        <taxon>Pseudomonadota</taxon>
        <taxon>Alphaproteobacteria</taxon>
        <taxon>Rhodobacterales</taxon>
        <taxon>Roseobacteraceae</taxon>
        <taxon>Sulfitobacter</taxon>
    </lineage>
</organism>
<feature type="domain" description="Peptidase M4 C-terminal" evidence="9">
    <location>
        <begin position="199"/>
        <end position="366"/>
    </location>
</feature>
<dbReference type="PANTHER" id="PTHR43579">
    <property type="match status" value="1"/>
</dbReference>
<dbReference type="InterPro" id="IPR013856">
    <property type="entry name" value="Peptidase_M4_domain"/>
</dbReference>
<keyword evidence="11" id="KW-1185">Reference proteome</keyword>
<name>A0ABW5U2I0_9RHOB</name>
<dbReference type="InterPro" id="IPR052759">
    <property type="entry name" value="Metalloprotease_M4"/>
</dbReference>
<dbReference type="CDD" id="cd09597">
    <property type="entry name" value="M4_TLP"/>
    <property type="match status" value="1"/>
</dbReference>
<dbReference type="SUPFAM" id="SSF55486">
    <property type="entry name" value="Metalloproteases ('zincins'), catalytic domain"/>
    <property type="match status" value="1"/>
</dbReference>
<feature type="domain" description="Peptidase M4" evidence="8">
    <location>
        <begin position="115"/>
        <end position="195"/>
    </location>
</feature>
<dbReference type="Proteomes" id="UP001597474">
    <property type="component" value="Unassembled WGS sequence"/>
</dbReference>
<dbReference type="InterPro" id="IPR023612">
    <property type="entry name" value="Peptidase_M4"/>
</dbReference>
<evidence type="ECO:0000256" key="5">
    <source>
        <dbReference type="ARBA" id="ARBA00022833"/>
    </source>
</evidence>